<dbReference type="GO" id="GO:0003824">
    <property type="term" value="F:catalytic activity"/>
    <property type="evidence" value="ECO:0007669"/>
    <property type="project" value="InterPro"/>
</dbReference>
<dbReference type="Gene3D" id="3.90.1150.10">
    <property type="entry name" value="Aspartate Aminotransferase, domain 1"/>
    <property type="match status" value="2"/>
</dbReference>
<reference evidence="3 4" key="1">
    <citation type="journal article" date="2023" name="BMC Biol.">
        <title>The compact genome of the sponge Oopsacas minuta (Hexactinellida) is lacking key metazoan core genes.</title>
        <authorList>
            <person name="Santini S."/>
            <person name="Schenkelaars Q."/>
            <person name="Jourda C."/>
            <person name="Duchesne M."/>
            <person name="Belahbib H."/>
            <person name="Rocher C."/>
            <person name="Selva M."/>
            <person name="Riesgo A."/>
            <person name="Vervoort M."/>
            <person name="Leys S.P."/>
            <person name="Kodjabachian L."/>
            <person name="Le Bivic A."/>
            <person name="Borchiellini C."/>
            <person name="Claverie J.M."/>
            <person name="Renard E."/>
        </authorList>
    </citation>
    <scope>NUCLEOTIDE SEQUENCE [LARGE SCALE GENOMIC DNA]</scope>
    <source>
        <strain evidence="3">SPO-2</strain>
    </source>
</reference>
<dbReference type="InterPro" id="IPR015421">
    <property type="entry name" value="PyrdxlP-dep_Trfase_major"/>
</dbReference>
<dbReference type="Gene3D" id="1.10.260.50">
    <property type="match status" value="1"/>
</dbReference>
<dbReference type="GO" id="GO:0030151">
    <property type="term" value="F:molybdenum ion binding"/>
    <property type="evidence" value="ECO:0007669"/>
    <property type="project" value="InterPro"/>
</dbReference>
<proteinExistence type="predicted"/>
<name>A0AAV7JRW2_9METZ</name>
<dbReference type="InterPro" id="IPR015422">
    <property type="entry name" value="PyrdxlP-dep_Trfase_small"/>
</dbReference>
<evidence type="ECO:0000256" key="1">
    <source>
        <dbReference type="ARBA" id="ARBA00023150"/>
    </source>
</evidence>
<dbReference type="PANTHER" id="PTHR14237">
    <property type="entry name" value="MOLYBDOPTERIN COFACTOR SULFURASE MOSC"/>
    <property type="match status" value="1"/>
</dbReference>
<dbReference type="Pfam" id="PF03476">
    <property type="entry name" value="MOSC_N"/>
    <property type="match status" value="1"/>
</dbReference>
<dbReference type="PROSITE" id="PS51340">
    <property type="entry name" value="MOSC"/>
    <property type="match status" value="1"/>
</dbReference>
<dbReference type="EMBL" id="JAKMXF010000303">
    <property type="protein sequence ID" value="KAI6651517.1"/>
    <property type="molecule type" value="Genomic_DNA"/>
</dbReference>
<keyword evidence="4" id="KW-1185">Reference proteome</keyword>
<dbReference type="InterPro" id="IPR005302">
    <property type="entry name" value="MoCF_Sase_C"/>
</dbReference>
<dbReference type="Gene3D" id="3.40.640.10">
    <property type="entry name" value="Type I PLP-dependent aspartate aminotransferase-like (Major domain)"/>
    <property type="match status" value="2"/>
</dbReference>
<organism evidence="3 4">
    <name type="scientific">Oopsacas minuta</name>
    <dbReference type="NCBI Taxonomy" id="111878"/>
    <lineage>
        <taxon>Eukaryota</taxon>
        <taxon>Metazoa</taxon>
        <taxon>Porifera</taxon>
        <taxon>Hexactinellida</taxon>
        <taxon>Hexasterophora</taxon>
        <taxon>Lyssacinosida</taxon>
        <taxon>Leucopsacidae</taxon>
        <taxon>Oopsacas</taxon>
    </lineage>
</organism>
<sequence length="839" mass="94834">MSTVGDEIKLDREMELPQLRDRVYLDNAGAGLPLKSHLTNYTDDLMSRMYSNPHSQHTVSHLTRKVMNNVRDEIAQFLNTDLTQYSVIFTSGTTGSCKQLVDTFNWGRGEGEQGGSHVYLNSELFEYQKTSKKIQDAILKKQSCFLYLESNHTSVVGMREIAQDRGVLSVCVREEDMFGSVPSYDVTNPMIQSDNVSNESDNILQIFTHPNSGETANETFQRLSSERIARHQHLQTQGFHLLAYPATCNFSGRRYPIGTIEQLTRSGYKLCDVTFAPESVKVFIDAAAALSTSEIDLSRDTPHFLAFSFYKLFGFPTGIGALLVRNDSCYLLNKKYFGGGTVWSYVSRYNFHLCKETQKFFEDGTISYQSILALHHGFKTLKSLGLYMCGISSHTFSLTEYTYSKLSSLRHFNNSPICEIYTSSTELHPATQGPILTFNVLRSDGSYVGYSTLNALANASMISIRVGCFCNVGACQKYLKLSDDQMLLFLKAGHRCGDEIDLVEGLPTGAVRVSFGYYNTKADADRLIDMLERNFVETQASKPAAESTEFVTNKESIYVKEIALFPIKSCGSMKVKEWPVCEKGFLYDRVWAIRDSKNVIIRQTMDKNLYNIRPFIDLESGIMQISYPGMKQICFKINDNKEHTNLYKIRVYGVRLQAVSPHAEVNEWLSQALGYKVELAQMLSSRYATDKPKHVEVDKIPLQMQSKAHVLLISQQSADNVLERTQRFTSTYKESVVEFIDRMRGNLLVEGKDLEPFVEHTWRRISVKDVAMDLVCDCMRCEVISIHADNLSINDGPMRLINKEKNGLFGIQMSFDIQPGKQLPTIAVGDKLIVLTTTT</sequence>
<dbReference type="Pfam" id="PF00266">
    <property type="entry name" value="Aminotran_5"/>
    <property type="match status" value="2"/>
</dbReference>
<dbReference type="Pfam" id="PF03473">
    <property type="entry name" value="MOSC"/>
    <property type="match status" value="1"/>
</dbReference>
<evidence type="ECO:0000313" key="3">
    <source>
        <dbReference type="EMBL" id="KAI6651517.1"/>
    </source>
</evidence>
<accession>A0AAV7JRW2</accession>
<feature type="domain" description="MOSC" evidence="2">
    <location>
        <begin position="680"/>
        <end position="835"/>
    </location>
</feature>
<dbReference type="SUPFAM" id="SSF141673">
    <property type="entry name" value="MOSC N-terminal domain-like"/>
    <property type="match status" value="1"/>
</dbReference>
<dbReference type="InterPro" id="IPR015424">
    <property type="entry name" value="PyrdxlP-dep_Trfase"/>
</dbReference>
<dbReference type="GO" id="GO:0006777">
    <property type="term" value="P:Mo-molybdopterin cofactor biosynthetic process"/>
    <property type="evidence" value="ECO:0007669"/>
    <property type="project" value="UniProtKB-KW"/>
</dbReference>
<dbReference type="PANTHER" id="PTHR14237:SF80">
    <property type="entry name" value="MOLYBDENUM COFACTOR SULFURASE"/>
    <property type="match status" value="1"/>
</dbReference>
<evidence type="ECO:0000313" key="4">
    <source>
        <dbReference type="Proteomes" id="UP001165289"/>
    </source>
</evidence>
<comment type="caution">
    <text evidence="3">The sequence shown here is derived from an EMBL/GenBank/DDBJ whole genome shotgun (WGS) entry which is preliminary data.</text>
</comment>
<dbReference type="InterPro" id="IPR000192">
    <property type="entry name" value="Aminotrans_V_dom"/>
</dbReference>
<dbReference type="InterPro" id="IPR005303">
    <property type="entry name" value="MOCOS_middle"/>
</dbReference>
<dbReference type="SUPFAM" id="SSF53383">
    <property type="entry name" value="PLP-dependent transferases"/>
    <property type="match status" value="2"/>
</dbReference>
<protein>
    <recommendedName>
        <fullName evidence="2">MOSC domain-containing protein</fullName>
    </recommendedName>
</protein>
<keyword evidence="1" id="KW-0501">Molybdenum cofactor biosynthesis</keyword>
<evidence type="ECO:0000259" key="2">
    <source>
        <dbReference type="PROSITE" id="PS51340"/>
    </source>
</evidence>
<gene>
    <name evidence="3" type="ORF">LOD99_5125</name>
</gene>
<dbReference type="GO" id="GO:0030170">
    <property type="term" value="F:pyridoxal phosphate binding"/>
    <property type="evidence" value="ECO:0007669"/>
    <property type="project" value="InterPro"/>
</dbReference>
<dbReference type="AlphaFoldDB" id="A0AAV7JRW2"/>
<dbReference type="Proteomes" id="UP001165289">
    <property type="component" value="Unassembled WGS sequence"/>
</dbReference>